<evidence type="ECO:0000256" key="1">
    <source>
        <dbReference type="ARBA" id="ARBA00004453"/>
    </source>
</evidence>
<dbReference type="EMBL" id="KP795655">
    <property type="protein sequence ID" value="AKN39648.1"/>
    <property type="molecule type" value="Genomic_DNA"/>
</dbReference>
<keyword evidence="7" id="KW-0132">Cell division</keyword>
<comment type="subcellular location">
    <subcellularLocation>
        <location evidence="1">Cytoplasm</location>
        <location evidence="1">Nucleoid</location>
    </subcellularLocation>
</comment>
<keyword evidence="7" id="KW-0131">Cell cycle</keyword>
<dbReference type="AlphaFoldDB" id="A0A0H3ZTH2"/>
<evidence type="ECO:0000313" key="7">
    <source>
        <dbReference type="EMBL" id="AKN39648.1"/>
    </source>
</evidence>
<keyword evidence="5" id="KW-0233">DNA recombination</keyword>
<evidence type="ECO:0000256" key="5">
    <source>
        <dbReference type="ARBA" id="ARBA00023172"/>
    </source>
</evidence>
<evidence type="ECO:0000256" key="3">
    <source>
        <dbReference type="ARBA" id="ARBA00022296"/>
    </source>
</evidence>
<dbReference type="InterPro" id="IPR036388">
    <property type="entry name" value="WH-like_DNA-bd_sf"/>
</dbReference>
<name>A0A0H3ZTH2_9VIBR</name>
<feature type="domain" description="FtsK gamma" evidence="6">
    <location>
        <begin position="360"/>
        <end position="425"/>
    </location>
</feature>
<dbReference type="InterPro" id="IPR018541">
    <property type="entry name" value="Ftsk_gamma"/>
</dbReference>
<dbReference type="InterPro" id="IPR036390">
    <property type="entry name" value="WH_DNA-bd_sf"/>
</dbReference>
<dbReference type="GO" id="GO:0051301">
    <property type="term" value="P:cell division"/>
    <property type="evidence" value="ECO:0007669"/>
    <property type="project" value="UniProtKB-KW"/>
</dbReference>
<dbReference type="PANTHER" id="PTHR38103:SF1">
    <property type="entry name" value="RECOMBINATION-ASSOCIATED PROTEIN RDGC"/>
    <property type="match status" value="1"/>
</dbReference>
<dbReference type="SMART" id="SM00843">
    <property type="entry name" value="Ftsk_gamma"/>
    <property type="match status" value="1"/>
</dbReference>
<dbReference type="Gene3D" id="1.10.10.10">
    <property type="entry name" value="Winged helix-like DNA-binding domain superfamily/Winged helix DNA-binding domain"/>
    <property type="match status" value="1"/>
</dbReference>
<reference evidence="7" key="1">
    <citation type="journal article" date="2015" name="MBio">
        <title>Eco-Evolutionary Dynamics of Episomes among Ecologically Cohesive Bacterial Populations.</title>
        <authorList>
            <person name="Xue H."/>
            <person name="Cordero O.X."/>
            <person name="Camas F.M."/>
            <person name="Trimble W."/>
            <person name="Meyer F."/>
            <person name="Guglielmini J."/>
            <person name="Rocha E.P."/>
            <person name="Polz M.F."/>
        </authorList>
    </citation>
    <scope>NUCLEOTIDE SEQUENCE</scope>
    <source>
        <strain evidence="7">1F_97</strain>
    </source>
</reference>
<dbReference type="GO" id="GO:0043590">
    <property type="term" value="C:bacterial nucleoid"/>
    <property type="evidence" value="ECO:0007669"/>
    <property type="project" value="TreeGrafter"/>
</dbReference>
<dbReference type="GO" id="GO:0003690">
    <property type="term" value="F:double-stranded DNA binding"/>
    <property type="evidence" value="ECO:0007669"/>
    <property type="project" value="TreeGrafter"/>
</dbReference>
<dbReference type="Pfam" id="PF04381">
    <property type="entry name" value="RdgC"/>
    <property type="match status" value="1"/>
</dbReference>
<comment type="similarity">
    <text evidence="2">Belongs to the RdgC family.</text>
</comment>
<evidence type="ECO:0000259" key="6">
    <source>
        <dbReference type="SMART" id="SM00843"/>
    </source>
</evidence>
<organism evidence="7">
    <name type="scientific">Vibrio sp. 1F_97</name>
    <dbReference type="NCBI Taxonomy" id="1652827"/>
    <lineage>
        <taxon>Bacteria</taxon>
        <taxon>Pseudomonadati</taxon>
        <taxon>Pseudomonadota</taxon>
        <taxon>Gammaproteobacteria</taxon>
        <taxon>Vibrionales</taxon>
        <taxon>Vibrionaceae</taxon>
        <taxon>Vibrio</taxon>
    </lineage>
</organism>
<sequence>MLFKNASIYELNDFNLSVADIEEKISSKRFTQLSETGVKSTGFEHVLFNDNEKVTHVVNDCLFLQYIDATRSVPRDQLNALKERRIADLEEKGTKITNQLRDDVETTAHAELLRLQPVKHHRSCFYIDIKRQLLVIDEKSDGKSEDVIGGIRKALGSFSCLPIRLGAKPCTYINDWVSLPKDDHRFIKPEWLYVDYEGTIKGRGETAKQTVVSKGNAIDFSVFDSLSLVECDMDKCQLINENELKYEVSFTLISLPESKTQRNVDMKLVKLRFHSDAEPEGNDDIAYHNADFFLMTEELGLLIEDLSLVFGGRSGLLEGEALSQGLDSSKDNVTWAFPIQKAASKGLPDGMTVTVSVKESENTDSLLTKVQDWVAETRRASVSGVQRKFKIGYNRASQILEDLEKMGVVSDYKSNGTREVLIAPKEAE</sequence>
<keyword evidence="4" id="KW-0963">Cytoplasm</keyword>
<dbReference type="GO" id="GO:0000018">
    <property type="term" value="P:regulation of DNA recombination"/>
    <property type="evidence" value="ECO:0007669"/>
    <property type="project" value="TreeGrafter"/>
</dbReference>
<dbReference type="GO" id="GO:0006310">
    <property type="term" value="P:DNA recombination"/>
    <property type="evidence" value="ECO:0007669"/>
    <property type="project" value="UniProtKB-KW"/>
</dbReference>
<protein>
    <recommendedName>
        <fullName evidence="3">Recombination-associated protein RdgC</fullName>
    </recommendedName>
</protein>
<proteinExistence type="inferred from homology"/>
<accession>A0A0H3ZTH2</accession>
<dbReference type="InterPro" id="IPR007476">
    <property type="entry name" value="RdgC"/>
</dbReference>
<evidence type="ECO:0000256" key="2">
    <source>
        <dbReference type="ARBA" id="ARBA00008657"/>
    </source>
</evidence>
<dbReference type="SUPFAM" id="SSF46785">
    <property type="entry name" value="Winged helix' DNA-binding domain"/>
    <property type="match status" value="1"/>
</dbReference>
<dbReference type="PANTHER" id="PTHR38103">
    <property type="entry name" value="RECOMBINATION-ASSOCIATED PROTEIN RDGC"/>
    <property type="match status" value="1"/>
</dbReference>
<dbReference type="Pfam" id="PF09397">
    <property type="entry name" value="FtsK_gamma"/>
    <property type="match status" value="1"/>
</dbReference>
<evidence type="ECO:0000256" key="4">
    <source>
        <dbReference type="ARBA" id="ARBA00022490"/>
    </source>
</evidence>